<evidence type="ECO:0000256" key="9">
    <source>
        <dbReference type="ARBA" id="ARBA00047589"/>
    </source>
</evidence>
<keyword evidence="6" id="KW-0479">Metal-binding</keyword>
<evidence type="ECO:0000256" key="2">
    <source>
        <dbReference type="ARBA" id="ARBA00007342"/>
    </source>
</evidence>
<dbReference type="Proteomes" id="UP000287910">
    <property type="component" value="Unassembled WGS sequence"/>
</dbReference>
<dbReference type="GO" id="GO:0046872">
    <property type="term" value="F:metal ion binding"/>
    <property type="evidence" value="ECO:0007669"/>
    <property type="project" value="UniProtKB-KW"/>
</dbReference>
<name>A0A3S0QRK0_9BACI</name>
<comment type="cofactor">
    <cofactor evidence="1">
        <name>Zn(2+)</name>
        <dbReference type="ChEBI" id="CHEBI:29105"/>
    </cofactor>
</comment>
<evidence type="ECO:0000256" key="8">
    <source>
        <dbReference type="ARBA" id="ARBA00023315"/>
    </source>
</evidence>
<keyword evidence="12" id="KW-1185">Reference proteome</keyword>
<accession>A0A3S0QRK0</accession>
<evidence type="ECO:0000256" key="1">
    <source>
        <dbReference type="ARBA" id="ARBA00001947"/>
    </source>
</evidence>
<evidence type="ECO:0000256" key="7">
    <source>
        <dbReference type="ARBA" id="ARBA00022833"/>
    </source>
</evidence>
<evidence type="ECO:0000256" key="10">
    <source>
        <dbReference type="PIRNR" id="PIRNR010130"/>
    </source>
</evidence>
<comment type="catalytic activity">
    <reaction evidence="9 10">
        <text>propanoyl-CoA + phosphate = propanoyl phosphate + CoA</text>
        <dbReference type="Rhea" id="RHEA:28046"/>
        <dbReference type="ChEBI" id="CHEBI:43474"/>
        <dbReference type="ChEBI" id="CHEBI:57287"/>
        <dbReference type="ChEBI" id="CHEBI:57392"/>
        <dbReference type="ChEBI" id="CHEBI:58933"/>
        <dbReference type="EC" id="2.3.1.222"/>
    </reaction>
</comment>
<reference evidence="11 12" key="1">
    <citation type="submission" date="2018-12" db="EMBL/GenBank/DDBJ databases">
        <title>Lysinibacillus antri sp. nov., isolated from a cave soil.</title>
        <authorList>
            <person name="Narsing Rao M.P."/>
            <person name="Zhang H."/>
            <person name="Dong Z.-Y."/>
            <person name="Niu X.-K."/>
            <person name="Zhang K."/>
            <person name="Fang B.-Z."/>
            <person name="Kang Y.-Q."/>
            <person name="Xiao M."/>
            <person name="Li W.-J."/>
        </authorList>
    </citation>
    <scope>NUCLEOTIDE SEQUENCE [LARGE SCALE GENOMIC DNA]</scope>
    <source>
        <strain evidence="11 12">SYSU K30002</strain>
    </source>
</reference>
<dbReference type="NCBIfam" id="NF011652">
    <property type="entry name" value="PRK15070.1"/>
    <property type="match status" value="1"/>
</dbReference>
<dbReference type="InterPro" id="IPR008300">
    <property type="entry name" value="PTAC"/>
</dbReference>
<dbReference type="PANTHER" id="PTHR39453:SF1">
    <property type="entry name" value="PHOSPHATE PROPANOYLTRANSFERASE"/>
    <property type="match status" value="1"/>
</dbReference>
<keyword evidence="8 10" id="KW-0012">Acyltransferase</keyword>
<comment type="similarity">
    <text evidence="2 10">Belongs to the PduL family.</text>
</comment>
<evidence type="ECO:0000256" key="4">
    <source>
        <dbReference type="ARBA" id="ARBA00020837"/>
    </source>
</evidence>
<dbReference type="AlphaFoldDB" id="A0A3S0QRK0"/>
<dbReference type="RefSeq" id="WP_126657629.1">
    <property type="nucleotide sequence ID" value="NZ_RYYR01000003.1"/>
</dbReference>
<protein>
    <recommendedName>
        <fullName evidence="4 10">Phosphate propanoyltransferase</fullName>
        <ecNumber evidence="3 10">2.3.1.222</ecNumber>
    </recommendedName>
</protein>
<dbReference type="UniPathway" id="UPA00621"/>
<organism evidence="11 12">
    <name type="scientific">Lysinibacillus antri</name>
    <dbReference type="NCBI Taxonomy" id="2498145"/>
    <lineage>
        <taxon>Bacteria</taxon>
        <taxon>Bacillati</taxon>
        <taxon>Bacillota</taxon>
        <taxon>Bacilli</taxon>
        <taxon>Bacillales</taxon>
        <taxon>Bacillaceae</taxon>
        <taxon>Lysinibacillus</taxon>
    </lineage>
</organism>
<evidence type="ECO:0000256" key="3">
    <source>
        <dbReference type="ARBA" id="ARBA00012206"/>
    </source>
</evidence>
<dbReference type="PIRSF" id="PIRSF010130">
    <property type="entry name" value="PduL"/>
    <property type="match status" value="1"/>
</dbReference>
<comment type="caution">
    <text evidence="11">The sequence shown here is derived from an EMBL/GenBank/DDBJ whole genome shotgun (WGS) entry which is preliminary data.</text>
</comment>
<dbReference type="GO" id="GO:0051144">
    <property type="term" value="P:1,2-propanediol catabolic process"/>
    <property type="evidence" value="ECO:0007669"/>
    <property type="project" value="UniProtKB-UniPathway"/>
</dbReference>
<evidence type="ECO:0000256" key="5">
    <source>
        <dbReference type="ARBA" id="ARBA00022679"/>
    </source>
</evidence>
<dbReference type="PANTHER" id="PTHR39453">
    <property type="entry name" value="PHOSPHATE PROPANOYLTRANSFERASE"/>
    <property type="match status" value="1"/>
</dbReference>
<keyword evidence="5 10" id="KW-0808">Transferase</keyword>
<evidence type="ECO:0000313" key="11">
    <source>
        <dbReference type="EMBL" id="RUL55882.1"/>
    </source>
</evidence>
<dbReference type="EC" id="2.3.1.222" evidence="3 10"/>
<dbReference type="Pfam" id="PF06130">
    <property type="entry name" value="PTAC"/>
    <property type="match status" value="1"/>
</dbReference>
<keyword evidence="7" id="KW-0862">Zinc</keyword>
<gene>
    <name evidence="11" type="primary">pduL</name>
    <name evidence="11" type="ORF">EK386_03435</name>
</gene>
<dbReference type="EMBL" id="RYYR01000003">
    <property type="protein sequence ID" value="RUL55882.1"/>
    <property type="molecule type" value="Genomic_DNA"/>
</dbReference>
<evidence type="ECO:0000256" key="6">
    <source>
        <dbReference type="ARBA" id="ARBA00022723"/>
    </source>
</evidence>
<evidence type="ECO:0000313" key="12">
    <source>
        <dbReference type="Proteomes" id="UP000287910"/>
    </source>
</evidence>
<dbReference type="GO" id="GO:0016747">
    <property type="term" value="F:acyltransferase activity, transferring groups other than amino-acyl groups"/>
    <property type="evidence" value="ECO:0007669"/>
    <property type="project" value="InterPro"/>
</dbReference>
<comment type="function">
    <text evidence="10">Involved in 1,2-propanediol (1,2-PD) degradation by catalyzing the conversion of propanoyl-CoA to propanoyl-phosphate.</text>
</comment>
<comment type="pathway">
    <text evidence="10">Polyol metabolism; 1,2-propanediol degradation.</text>
</comment>
<sequence>MNICHYDDGNTEIPIAVSARHCHLSEKDFHRLFGEGCKLEKWKDLSQPGQYATHQLITIKGLNGKIENVRVLGPFRNETQIEISQTDSIKLGVSPPIRLSGELEDSAPITLIGPTGVLHKRQGLIIAQAHIHMSFEDAHRFQVSDGDVVGVEVVTCRPIHFLNVVVRVSENFVLEMHIDTDEANAASVASNIKGKLLKLV</sequence>
<proteinExistence type="inferred from homology"/>